<dbReference type="HOGENOM" id="CLU_1223759_0_0_9"/>
<evidence type="ECO:0000313" key="2">
    <source>
        <dbReference type="EMBL" id="BAO04969.1"/>
    </source>
</evidence>
<dbReference type="InterPro" id="IPR049522">
    <property type="entry name" value="ART-PolyVal_dom"/>
</dbReference>
<reference evidence="2" key="1">
    <citation type="submission" date="2013-10" db="EMBL/GenBank/DDBJ databases">
        <title>Draft genome sequence of Clostridium botulinum type B strain Osaka05.</title>
        <authorList>
            <person name="Sakaguchi Y."/>
            <person name="Hosomi K."/>
            <person name="Uchiyama J."/>
            <person name="Ogura Y."/>
            <person name="Sakaguchi M."/>
            <person name="Kohda T."/>
            <person name="Mukamoto M."/>
            <person name="Misawa N."/>
            <person name="Matsuzaki S."/>
            <person name="Hayashi T."/>
            <person name="Kozaki S."/>
        </authorList>
    </citation>
    <scope>NUCLEOTIDE SEQUENCE</scope>
    <source>
        <strain evidence="2">Osaka05</strain>
    </source>
</reference>
<gene>
    <name evidence="2" type="ORF">CBO05P1_250</name>
</gene>
<evidence type="ECO:0000259" key="1">
    <source>
        <dbReference type="Pfam" id="PF18760"/>
    </source>
</evidence>
<dbReference type="RefSeq" id="WP_030032064.1">
    <property type="nucleotide sequence ID" value="NZ_BA000058.1"/>
</dbReference>
<accession>A0A060N9M1</accession>
<dbReference type="Pfam" id="PF18760">
    <property type="entry name" value="ART-PolyVal"/>
    <property type="match status" value="1"/>
</dbReference>
<dbReference type="AlphaFoldDB" id="A0A060N9M1"/>
<dbReference type="Proteomes" id="UP000054164">
    <property type="component" value="Unassembled WGS sequence"/>
</dbReference>
<organism evidence="2">
    <name type="scientific">Clostridium botulinum B str. Osaka05</name>
    <dbReference type="NCBI Taxonomy" id="1407017"/>
    <lineage>
        <taxon>Bacteria</taxon>
        <taxon>Bacillati</taxon>
        <taxon>Bacillota</taxon>
        <taxon>Clostridia</taxon>
        <taxon>Eubacteriales</taxon>
        <taxon>Clostridiaceae</taxon>
        <taxon>Clostridium</taxon>
    </lineage>
</organism>
<dbReference type="EMBL" id="BA000058">
    <property type="protein sequence ID" value="BAO04969.1"/>
    <property type="molecule type" value="Genomic_DNA"/>
</dbReference>
<name>A0A060N9M1_CLOBO</name>
<feature type="domain" description="ART-PolyVal-like" evidence="1">
    <location>
        <begin position="4"/>
        <end position="173"/>
    </location>
</feature>
<proteinExistence type="predicted"/>
<protein>
    <recommendedName>
        <fullName evidence="1">ART-PolyVal-like domain-containing protein</fullName>
    </recommendedName>
</protein>
<sequence>MDYILYHGSVESFNKFDENKIREDETDAVYNGFWFSSDKNPSPAWVNPNYRKTCKVRLNNPAPINTVNKVYEKLYNEGVDWSCTRVRKELLKIGYDGVIHENIPFIDKEQLNKKGYYIYETARGSKYKLVLDKNHGGIDLYDIQDEFITGYYNVEDFLKSEELVVVVFTSEQVEILEEIPIQW</sequence>